<dbReference type="InterPro" id="IPR001878">
    <property type="entry name" value="Znf_CCHC"/>
</dbReference>
<dbReference type="AlphaFoldDB" id="A0A833R3Z5"/>
<dbReference type="Proteomes" id="UP000623129">
    <property type="component" value="Unassembled WGS sequence"/>
</dbReference>
<evidence type="ECO:0000259" key="3">
    <source>
        <dbReference type="PROSITE" id="PS50158"/>
    </source>
</evidence>
<evidence type="ECO:0000256" key="1">
    <source>
        <dbReference type="PROSITE-ProRule" id="PRU00047"/>
    </source>
</evidence>
<feature type="region of interest" description="Disordered" evidence="2">
    <location>
        <begin position="13"/>
        <end position="95"/>
    </location>
</feature>
<feature type="compositionally biased region" description="Acidic residues" evidence="2">
    <location>
        <begin position="515"/>
        <end position="524"/>
    </location>
</feature>
<feature type="compositionally biased region" description="Polar residues" evidence="2">
    <location>
        <begin position="385"/>
        <end position="402"/>
    </location>
</feature>
<dbReference type="PROSITE" id="PS50158">
    <property type="entry name" value="ZF_CCHC"/>
    <property type="match status" value="1"/>
</dbReference>
<feature type="region of interest" description="Disordered" evidence="2">
    <location>
        <begin position="379"/>
        <end position="417"/>
    </location>
</feature>
<dbReference type="SUPFAM" id="SSF57756">
    <property type="entry name" value="Retrovirus zinc finger-like domains"/>
    <property type="match status" value="1"/>
</dbReference>
<keyword evidence="5" id="KW-1185">Reference proteome</keyword>
<keyword evidence="1" id="KW-0863">Zinc-finger</keyword>
<dbReference type="InterPro" id="IPR036875">
    <property type="entry name" value="Znf_CCHC_sf"/>
</dbReference>
<feature type="compositionally biased region" description="Low complexity" evidence="2">
    <location>
        <begin position="71"/>
        <end position="83"/>
    </location>
</feature>
<accession>A0A833R3Z5</accession>
<dbReference type="EMBL" id="SWLB01000011">
    <property type="protein sequence ID" value="KAF3332882.1"/>
    <property type="molecule type" value="Genomic_DNA"/>
</dbReference>
<keyword evidence="1" id="KW-0862">Zinc</keyword>
<reference evidence="4" key="1">
    <citation type="submission" date="2020-01" db="EMBL/GenBank/DDBJ databases">
        <title>Genome sequence of Kobresia littledalei, the first chromosome-level genome in the family Cyperaceae.</title>
        <authorList>
            <person name="Qu G."/>
        </authorList>
    </citation>
    <scope>NUCLEOTIDE SEQUENCE</scope>
    <source>
        <strain evidence="4">C.B.Clarke</strain>
        <tissue evidence="4">Leaf</tissue>
    </source>
</reference>
<proteinExistence type="predicted"/>
<evidence type="ECO:0000313" key="5">
    <source>
        <dbReference type="Proteomes" id="UP000623129"/>
    </source>
</evidence>
<feature type="domain" description="CCHC-type" evidence="3">
    <location>
        <begin position="110"/>
        <end position="125"/>
    </location>
</feature>
<evidence type="ECO:0000256" key="2">
    <source>
        <dbReference type="SAM" id="MobiDB-lite"/>
    </source>
</evidence>
<name>A0A833R3Z5_9POAL</name>
<dbReference type="GO" id="GO:0003676">
    <property type="term" value="F:nucleic acid binding"/>
    <property type="evidence" value="ECO:0007669"/>
    <property type="project" value="InterPro"/>
</dbReference>
<organism evidence="4 5">
    <name type="scientific">Carex littledalei</name>
    <dbReference type="NCBI Taxonomy" id="544730"/>
    <lineage>
        <taxon>Eukaryota</taxon>
        <taxon>Viridiplantae</taxon>
        <taxon>Streptophyta</taxon>
        <taxon>Embryophyta</taxon>
        <taxon>Tracheophyta</taxon>
        <taxon>Spermatophyta</taxon>
        <taxon>Magnoliopsida</taxon>
        <taxon>Liliopsida</taxon>
        <taxon>Poales</taxon>
        <taxon>Cyperaceae</taxon>
        <taxon>Cyperoideae</taxon>
        <taxon>Cariceae</taxon>
        <taxon>Carex</taxon>
        <taxon>Carex subgen. Euthyceras</taxon>
    </lineage>
</organism>
<gene>
    <name evidence="4" type="ORF">FCM35_KLT02459</name>
</gene>
<dbReference type="OrthoDB" id="10042604at2759"/>
<protein>
    <recommendedName>
        <fullName evidence="3">CCHC-type domain-containing protein</fullName>
    </recommendedName>
</protein>
<feature type="region of interest" description="Disordered" evidence="2">
    <location>
        <begin position="494"/>
        <end position="524"/>
    </location>
</feature>
<feature type="compositionally biased region" description="Pro residues" evidence="2">
    <location>
        <begin position="60"/>
        <end position="70"/>
    </location>
</feature>
<keyword evidence="1" id="KW-0479">Metal-binding</keyword>
<dbReference type="GO" id="GO:0008270">
    <property type="term" value="F:zinc ion binding"/>
    <property type="evidence" value="ECO:0007669"/>
    <property type="project" value="UniProtKB-KW"/>
</dbReference>
<evidence type="ECO:0000313" key="4">
    <source>
        <dbReference type="EMBL" id="KAF3332882.1"/>
    </source>
</evidence>
<sequence>MSAGAWQMVVRRKKYPPHWRHAPNPVPTTHPYQPFKLTYAQSLRNPPPTPQPASTKTNTPPQPPANPPTKPSTTTTGTAPHQTASSHYLSPHAQLRFPPSPTFKEWRGLCFRCCKRGHTARQCKNLRRCGRCWGEGHTGSHCNKHSSGHPYASPTNPAITAQPAAKPAHSFDELLTGPYPYPPKQMPEGRTPRTFCYADRDTRPTKEYTAPPCASPPAASTAVAELHQNEETSIPVPIRVLREIYLGRDPSTLPLELTAVLHNSTPPEPLPLLAPIATPTQATFVTEDPHLVTTLVTEPCAETPVANMEPGTQHVATPKAAQSQPKRILTRRRPGNRTDTDVPGCGADPLALTVAGTDAVEPSKNPLRGPHQARHVHMGNEQRETNSCLTPGRTPQVNSNRPVNGPGRPLGPGATTRQRKRLTLAGIRPKRNTSTAKKNRAEPQAANFNLNPEGFVEIRVDYDHRLAIATTCGINVEQVTTSLKEDNAQRLLLPEAQPNKPERDLNEEQVNLELSSDEELTDME</sequence>
<comment type="caution">
    <text evidence="4">The sequence shown here is derived from an EMBL/GenBank/DDBJ whole genome shotgun (WGS) entry which is preliminary data.</text>
</comment>